<dbReference type="InterPro" id="IPR011659">
    <property type="entry name" value="WD40"/>
</dbReference>
<dbReference type="SUPFAM" id="SSF82171">
    <property type="entry name" value="DPP6 N-terminal domain-like"/>
    <property type="match status" value="1"/>
</dbReference>
<dbReference type="Gene3D" id="2.120.10.30">
    <property type="entry name" value="TolB, C-terminal domain"/>
    <property type="match status" value="2"/>
</dbReference>
<dbReference type="EMBL" id="VBAJ01000195">
    <property type="protein sequence ID" value="TMJ07129.1"/>
    <property type="molecule type" value="Genomic_DNA"/>
</dbReference>
<gene>
    <name evidence="2" type="ORF">E6G99_07755</name>
</gene>
<protein>
    <recommendedName>
        <fullName evidence="4">WD40 repeat domain-containing protein</fullName>
    </recommendedName>
</protein>
<dbReference type="Pfam" id="PF07676">
    <property type="entry name" value="PD40"/>
    <property type="match status" value="2"/>
</dbReference>
<organism evidence="2 3">
    <name type="scientific">Candidatus Segetimicrobium genomatis</name>
    <dbReference type="NCBI Taxonomy" id="2569760"/>
    <lineage>
        <taxon>Bacteria</taxon>
        <taxon>Bacillati</taxon>
        <taxon>Candidatus Sysuimicrobiota</taxon>
        <taxon>Candidatus Sysuimicrobiia</taxon>
        <taxon>Candidatus Sysuimicrobiales</taxon>
        <taxon>Candidatus Segetimicrobiaceae</taxon>
        <taxon>Candidatus Segetimicrobium</taxon>
    </lineage>
</organism>
<dbReference type="InterPro" id="IPR011042">
    <property type="entry name" value="6-blade_b-propeller_TolB-like"/>
</dbReference>
<evidence type="ECO:0008006" key="4">
    <source>
        <dbReference type="Google" id="ProtNLM"/>
    </source>
</evidence>
<sequence length="338" mass="37127">MAVVGCEVRRTPALESTRQLQVVGVRRIMDRPALSPAAWSPDSQALAYSSDQRLWVYTLDRGEKDIAPAEAVTAVAWSRPLNLLALIDRGIVWTLRPDGTDRRRVPLPEPAVELAWAPGSDRLAVVVRHPVDGQIRTELWLVNHDGGFRRMVTRAPVGRAMRDLQWFPDSLYMLYGLSAGREQAMTELWRVRISYPDRQQILLPAPAAMVRLAPTGRYLATVGGDQGAEGGGQVVLSRVDGSGRFAVAPQAGRYTGLAWSPQGEKVVFAQLSGAARAELWMANADGSGHLHLYSYLMEYTDPGMGVAIAWSPDGRHLVFGTNTGASRGPIWLVTLQRR</sequence>
<dbReference type="PANTHER" id="PTHR36842">
    <property type="entry name" value="PROTEIN TOLB HOMOLOG"/>
    <property type="match status" value="1"/>
</dbReference>
<evidence type="ECO:0000256" key="1">
    <source>
        <dbReference type="ARBA" id="ARBA00009820"/>
    </source>
</evidence>
<evidence type="ECO:0000313" key="3">
    <source>
        <dbReference type="Proteomes" id="UP000318661"/>
    </source>
</evidence>
<name>A0A537LGI3_9BACT</name>
<accession>A0A537LGI3</accession>
<comment type="caution">
    <text evidence="2">The sequence shown here is derived from an EMBL/GenBank/DDBJ whole genome shotgun (WGS) entry which is preliminary data.</text>
</comment>
<dbReference type="PANTHER" id="PTHR36842:SF1">
    <property type="entry name" value="PROTEIN TOLB"/>
    <property type="match status" value="1"/>
</dbReference>
<dbReference type="AlphaFoldDB" id="A0A537LGI3"/>
<reference evidence="2 3" key="1">
    <citation type="journal article" date="2019" name="Nat. Microbiol.">
        <title>Mediterranean grassland soil C-N compound turnover is dependent on rainfall and depth, and is mediated by genomically divergent microorganisms.</title>
        <authorList>
            <person name="Diamond S."/>
            <person name="Andeer P.F."/>
            <person name="Li Z."/>
            <person name="Crits-Christoph A."/>
            <person name="Burstein D."/>
            <person name="Anantharaman K."/>
            <person name="Lane K.R."/>
            <person name="Thomas B.C."/>
            <person name="Pan C."/>
            <person name="Northen T.R."/>
            <person name="Banfield J.F."/>
        </authorList>
    </citation>
    <scope>NUCLEOTIDE SEQUENCE [LARGE SCALE GENOMIC DNA]</scope>
    <source>
        <strain evidence="2">NP_2</strain>
    </source>
</reference>
<proteinExistence type="inferred from homology"/>
<comment type="similarity">
    <text evidence="1">Belongs to the TolB family.</text>
</comment>
<dbReference type="Proteomes" id="UP000318661">
    <property type="component" value="Unassembled WGS sequence"/>
</dbReference>
<evidence type="ECO:0000313" key="2">
    <source>
        <dbReference type="EMBL" id="TMJ07129.1"/>
    </source>
</evidence>